<evidence type="ECO:0000313" key="2">
    <source>
        <dbReference type="Proteomes" id="UP000464658"/>
    </source>
</evidence>
<dbReference type="GO" id="GO:0016020">
    <property type="term" value="C:membrane"/>
    <property type="evidence" value="ECO:0007669"/>
    <property type="project" value="InterPro"/>
</dbReference>
<organism evidence="1 2">
    <name type="scientific">Bacillus safensis</name>
    <dbReference type="NCBI Taxonomy" id="561879"/>
    <lineage>
        <taxon>Bacteria</taxon>
        <taxon>Bacillati</taxon>
        <taxon>Bacillota</taxon>
        <taxon>Bacilli</taxon>
        <taxon>Bacillales</taxon>
        <taxon>Bacillaceae</taxon>
        <taxon>Bacillus</taxon>
    </lineage>
</organism>
<gene>
    <name evidence="1" type="ORF">BsIDN1_63000</name>
</gene>
<evidence type="ECO:0008006" key="3">
    <source>
        <dbReference type="Google" id="ProtNLM"/>
    </source>
</evidence>
<evidence type="ECO:0000313" key="1">
    <source>
        <dbReference type="EMBL" id="BBP92682.1"/>
    </source>
</evidence>
<sequence length="141" mass="17044">MIESGYPRNDFLHNQNNEETMRALKQKKMNLPLDKKLILYAPTWRDDQFYKKGQYKFDLDLDLHEMRAAIGDEYIIILRMHYLVAENFDLGPYEGFAYDFSHYEDIRDLYMISDLLITDYSSVFFDYANLKRPMLFYVPEH</sequence>
<dbReference type="InterPro" id="IPR051612">
    <property type="entry name" value="Teichoic_Acid_Biosynth"/>
</dbReference>
<protein>
    <recommendedName>
        <fullName evidence="3">CDP-glycerol:poly(Glycerophosphate) glycerophosphotransferase</fullName>
    </recommendedName>
</protein>
<dbReference type="InterPro" id="IPR043148">
    <property type="entry name" value="TagF_C"/>
</dbReference>
<dbReference type="SUPFAM" id="SSF53756">
    <property type="entry name" value="UDP-Glycosyltransferase/glycogen phosphorylase"/>
    <property type="match status" value="1"/>
</dbReference>
<name>A0A5S9MJ58_BACIA</name>
<dbReference type="PANTHER" id="PTHR37316:SF3">
    <property type="entry name" value="TEICHOIC ACID GLYCEROL-PHOSPHATE TRANSFERASE"/>
    <property type="match status" value="1"/>
</dbReference>
<dbReference type="AlphaFoldDB" id="A0A5S9MJ58"/>
<dbReference type="Pfam" id="PF04464">
    <property type="entry name" value="Glyphos_transf"/>
    <property type="match status" value="1"/>
</dbReference>
<accession>A0A5S9MJ58</accession>
<dbReference type="EMBL" id="AP021906">
    <property type="protein sequence ID" value="BBP92682.1"/>
    <property type="molecule type" value="Genomic_DNA"/>
</dbReference>
<dbReference type="PANTHER" id="PTHR37316">
    <property type="entry name" value="TEICHOIC ACID GLYCEROL-PHOSPHATE PRIMASE"/>
    <property type="match status" value="1"/>
</dbReference>
<dbReference type="InterPro" id="IPR007554">
    <property type="entry name" value="Glycerophosphate_synth"/>
</dbReference>
<reference evidence="1 2" key="1">
    <citation type="submission" date="2019-12" db="EMBL/GenBank/DDBJ databases">
        <title>Full genome sequence of a Bacillus safensis strain isolated from commercially available natto in Indonesia.</title>
        <authorList>
            <person name="Yoshida M."/>
            <person name="Uomi M."/>
            <person name="Waturangi D."/>
            <person name="Ekaputri J.J."/>
            <person name="Setiamarga D.H.E."/>
        </authorList>
    </citation>
    <scope>NUCLEOTIDE SEQUENCE [LARGE SCALE GENOMIC DNA]</scope>
    <source>
        <strain evidence="1 2">IDN1</strain>
    </source>
</reference>
<dbReference type="Proteomes" id="UP000464658">
    <property type="component" value="Chromosome"/>
</dbReference>
<dbReference type="Gene3D" id="3.40.50.12580">
    <property type="match status" value="1"/>
</dbReference>
<proteinExistence type="predicted"/>
<dbReference type="GO" id="GO:0047355">
    <property type="term" value="F:CDP-glycerol glycerophosphotransferase activity"/>
    <property type="evidence" value="ECO:0007669"/>
    <property type="project" value="InterPro"/>
</dbReference>